<evidence type="ECO:0000313" key="4">
    <source>
        <dbReference type="EMBL" id="ARU96193.1"/>
    </source>
</evidence>
<dbReference type="OrthoDB" id="3525196at2"/>
<keyword evidence="2" id="KW-0227">DNA damage</keyword>
<dbReference type="RefSeq" id="WP_087490505.1">
    <property type="nucleotide sequence ID" value="NZ_CP015579.1"/>
</dbReference>
<evidence type="ECO:0000313" key="7">
    <source>
        <dbReference type="Proteomes" id="UP000195814"/>
    </source>
</evidence>
<dbReference type="Pfam" id="PF04098">
    <property type="entry name" value="Rad52_Rad22"/>
    <property type="match status" value="1"/>
</dbReference>
<dbReference type="AlphaFoldDB" id="A0A1Y0LRN2"/>
<evidence type="ECO:0000256" key="3">
    <source>
        <dbReference type="ARBA" id="ARBA00023204"/>
    </source>
</evidence>
<reference evidence="6 7" key="1">
    <citation type="submission" date="2016-05" db="EMBL/GenBank/DDBJ databases">
        <title>Complete genome sequence of two 2,5-diketo-D-glunonic acid producing strain Tatumella citrea.</title>
        <authorList>
            <person name="Duan C."/>
            <person name="Yang J."/>
            <person name="Yang S."/>
        </authorList>
    </citation>
    <scope>NUCLEOTIDE SEQUENCE [LARGE SCALE GENOMIC DNA]</scope>
    <source>
        <strain evidence="5 6">ATCC 39140</strain>
        <strain evidence="4 7">DSM 13699</strain>
    </source>
</reference>
<evidence type="ECO:0000256" key="1">
    <source>
        <dbReference type="ARBA" id="ARBA00006638"/>
    </source>
</evidence>
<gene>
    <name evidence="4" type="ORF">A7K98_12975</name>
    <name evidence="5" type="ORF">A7K99_12965</name>
</gene>
<evidence type="ECO:0000313" key="6">
    <source>
        <dbReference type="Proteomes" id="UP000195729"/>
    </source>
</evidence>
<dbReference type="Proteomes" id="UP000195729">
    <property type="component" value="Chromosome"/>
</dbReference>
<protein>
    <submittedName>
        <fullName evidence="4">Recombinase</fullName>
    </submittedName>
</protein>
<name>A0A1Y0LRN2_TATCI</name>
<proteinExistence type="inferred from homology"/>
<keyword evidence="3" id="KW-0234">DNA repair</keyword>
<comment type="similarity">
    <text evidence="1">Belongs to the RAD52 family.</text>
</comment>
<keyword evidence="6" id="KW-1185">Reference proteome</keyword>
<sequence>MDLGLLDEPFAAEDIEWRVQQCGMASNGPWAMVLCYVTNRAIMKRLDDVCGKGGWRNEFRDIPNNGGVECGISINVHGEWITKWDAAENTQVEAVKGGRSGAMKRAAVQWGIGRYLYQLEERFAICTVERNNKWNKASYKDKQTNKFHSLWWETPTLPGWALPANIQTKEESPSNDQVPVHEQEQILRKFTEEIMNEPMPDKVKKLYEETWRKLDGFPDYQAKCKKDTGIRLHELERAA</sequence>
<dbReference type="EMBL" id="CP015579">
    <property type="protein sequence ID" value="ARU96193.1"/>
    <property type="molecule type" value="Genomic_DNA"/>
</dbReference>
<dbReference type="Proteomes" id="UP000195814">
    <property type="component" value="Chromosome"/>
</dbReference>
<dbReference type="GO" id="GO:0006281">
    <property type="term" value="P:DNA repair"/>
    <property type="evidence" value="ECO:0007669"/>
    <property type="project" value="UniProtKB-KW"/>
</dbReference>
<evidence type="ECO:0000313" key="5">
    <source>
        <dbReference type="EMBL" id="ARV00230.1"/>
    </source>
</evidence>
<dbReference type="InterPro" id="IPR041247">
    <property type="entry name" value="Rad52_fam"/>
</dbReference>
<evidence type="ECO:0000256" key="2">
    <source>
        <dbReference type="ARBA" id="ARBA00022763"/>
    </source>
</evidence>
<organism evidence="4 7">
    <name type="scientific">Tatumella citrea</name>
    <name type="common">Pantoea citrea</name>
    <dbReference type="NCBI Taxonomy" id="53336"/>
    <lineage>
        <taxon>Bacteria</taxon>
        <taxon>Pseudomonadati</taxon>
        <taxon>Pseudomonadota</taxon>
        <taxon>Gammaproteobacteria</taxon>
        <taxon>Enterobacterales</taxon>
        <taxon>Erwiniaceae</taxon>
        <taxon>Tatumella</taxon>
    </lineage>
</organism>
<dbReference type="KEGG" id="tci:A7K98_12975"/>
<dbReference type="EMBL" id="CP015581">
    <property type="protein sequence ID" value="ARV00230.1"/>
    <property type="molecule type" value="Genomic_DNA"/>
</dbReference>
<accession>A0A1Y0LRN2</accession>